<dbReference type="EMBL" id="HACA01025899">
    <property type="protein sequence ID" value="CDW43260.1"/>
    <property type="molecule type" value="Transcribed_RNA"/>
</dbReference>
<sequence length="25" mass="3071">MKISFVKFLVLFSFSKKNKIYYIIL</sequence>
<name>A0A0K2UYV0_LEPSM</name>
<reference evidence="1" key="1">
    <citation type="submission" date="2014-05" db="EMBL/GenBank/DDBJ databases">
        <authorList>
            <person name="Chronopoulou M."/>
        </authorList>
    </citation>
    <scope>NUCLEOTIDE SEQUENCE</scope>
    <source>
        <tissue evidence="1">Whole organism</tissue>
    </source>
</reference>
<organism evidence="1">
    <name type="scientific">Lepeophtheirus salmonis</name>
    <name type="common">Salmon louse</name>
    <name type="synonym">Caligus salmonis</name>
    <dbReference type="NCBI Taxonomy" id="72036"/>
    <lineage>
        <taxon>Eukaryota</taxon>
        <taxon>Metazoa</taxon>
        <taxon>Ecdysozoa</taxon>
        <taxon>Arthropoda</taxon>
        <taxon>Crustacea</taxon>
        <taxon>Multicrustacea</taxon>
        <taxon>Hexanauplia</taxon>
        <taxon>Copepoda</taxon>
        <taxon>Siphonostomatoida</taxon>
        <taxon>Caligidae</taxon>
        <taxon>Lepeophtheirus</taxon>
    </lineage>
</organism>
<dbReference type="AlphaFoldDB" id="A0A0K2UYV0"/>
<protein>
    <submittedName>
        <fullName evidence="1">Uncharacterized protein</fullName>
    </submittedName>
</protein>
<proteinExistence type="predicted"/>
<evidence type="ECO:0000313" key="1">
    <source>
        <dbReference type="EMBL" id="CDW43260.1"/>
    </source>
</evidence>
<accession>A0A0K2UYV0</accession>